<dbReference type="AlphaFoldDB" id="A0AAV7VN28"/>
<comment type="caution">
    <text evidence="1">The sequence shown here is derived from an EMBL/GenBank/DDBJ whole genome shotgun (WGS) entry which is preliminary data.</text>
</comment>
<dbReference type="EMBL" id="JANPWB010000003">
    <property type="protein sequence ID" value="KAJ1202762.1"/>
    <property type="molecule type" value="Genomic_DNA"/>
</dbReference>
<organism evidence="1 2">
    <name type="scientific">Pleurodeles waltl</name>
    <name type="common">Iberian ribbed newt</name>
    <dbReference type="NCBI Taxonomy" id="8319"/>
    <lineage>
        <taxon>Eukaryota</taxon>
        <taxon>Metazoa</taxon>
        <taxon>Chordata</taxon>
        <taxon>Craniata</taxon>
        <taxon>Vertebrata</taxon>
        <taxon>Euteleostomi</taxon>
        <taxon>Amphibia</taxon>
        <taxon>Batrachia</taxon>
        <taxon>Caudata</taxon>
        <taxon>Salamandroidea</taxon>
        <taxon>Salamandridae</taxon>
        <taxon>Pleurodelinae</taxon>
        <taxon>Pleurodeles</taxon>
    </lineage>
</organism>
<name>A0AAV7VN28_PLEWA</name>
<dbReference type="Proteomes" id="UP001066276">
    <property type="component" value="Chromosome 2_1"/>
</dbReference>
<evidence type="ECO:0000313" key="2">
    <source>
        <dbReference type="Proteomes" id="UP001066276"/>
    </source>
</evidence>
<reference evidence="1" key="1">
    <citation type="journal article" date="2022" name="bioRxiv">
        <title>Sequencing and chromosome-scale assembly of the giantPleurodeles waltlgenome.</title>
        <authorList>
            <person name="Brown T."/>
            <person name="Elewa A."/>
            <person name="Iarovenko S."/>
            <person name="Subramanian E."/>
            <person name="Araus A.J."/>
            <person name="Petzold A."/>
            <person name="Susuki M."/>
            <person name="Suzuki K.-i.T."/>
            <person name="Hayashi T."/>
            <person name="Toyoda A."/>
            <person name="Oliveira C."/>
            <person name="Osipova E."/>
            <person name="Leigh N.D."/>
            <person name="Simon A."/>
            <person name="Yun M.H."/>
        </authorList>
    </citation>
    <scope>NUCLEOTIDE SEQUENCE</scope>
    <source>
        <strain evidence="1">20211129_DDA</strain>
        <tissue evidence="1">Liver</tissue>
    </source>
</reference>
<accession>A0AAV7VN28</accession>
<gene>
    <name evidence="1" type="ORF">NDU88_006558</name>
</gene>
<proteinExistence type="predicted"/>
<protein>
    <recommendedName>
        <fullName evidence="3">Reverse transcriptase domain-containing protein</fullName>
    </recommendedName>
</protein>
<evidence type="ECO:0000313" key="1">
    <source>
        <dbReference type="EMBL" id="KAJ1202762.1"/>
    </source>
</evidence>
<sequence>MLFALYIDPLLWKLEPNRLIAPVQFKDWDTRVLVFVDNVAIVTYDPGTALKEIEKEALAFGEFSGYSLNQDKNQVVISKSVELYNTRVVEKATYLDVIIASYLDRLVEVDIALVIEKPKFDFLAQRLLFFRPTTLEFECHWFQVIDQTGWQIYMEIR</sequence>
<evidence type="ECO:0008006" key="3">
    <source>
        <dbReference type="Google" id="ProtNLM"/>
    </source>
</evidence>
<keyword evidence="2" id="KW-1185">Reference proteome</keyword>